<comment type="caution">
    <text evidence="2">The sequence shown here is derived from an EMBL/GenBank/DDBJ whole genome shotgun (WGS) entry which is preliminary data.</text>
</comment>
<dbReference type="EMBL" id="JNBY01000043">
    <property type="protein sequence ID" value="KDN87251.1"/>
    <property type="molecule type" value="Genomic_DNA"/>
</dbReference>
<evidence type="ECO:0000313" key="2">
    <source>
        <dbReference type="EMBL" id="KDN87251.1"/>
    </source>
</evidence>
<evidence type="ECO:0000313" key="3">
    <source>
        <dbReference type="Proteomes" id="UP000027178"/>
    </source>
</evidence>
<dbReference type="Proteomes" id="UP000027178">
    <property type="component" value="Unassembled WGS sequence"/>
</dbReference>
<evidence type="ECO:0000256" key="1">
    <source>
        <dbReference type="SAM" id="MobiDB-lite"/>
    </source>
</evidence>
<feature type="compositionally biased region" description="Basic and acidic residues" evidence="1">
    <location>
        <begin position="51"/>
        <end position="71"/>
    </location>
</feature>
<accession>A0A066ZAC6</accession>
<reference evidence="2 3" key="1">
    <citation type="submission" date="2014-05" db="EMBL/GenBank/DDBJ databases">
        <title>Draft Genome Sequence of Kitasatospora cheerisanensis KCTC 2395.</title>
        <authorList>
            <person name="Nam D.H."/>
        </authorList>
    </citation>
    <scope>NUCLEOTIDE SEQUENCE [LARGE SCALE GENOMIC DNA]</scope>
    <source>
        <strain evidence="2 3">KCTC 2395</strain>
    </source>
</reference>
<protein>
    <submittedName>
        <fullName evidence="2">Uncharacterized protein</fullName>
    </submittedName>
</protein>
<name>A0A066ZAC6_9ACTN</name>
<proteinExistence type="predicted"/>
<sequence length="111" mass="10929">MPDGAAGVGDGPAEAGGRGPVRGEQQFQVGVRAGPAGKAGATGQPPQRVGDGGRRPAVEFGGEGERPERCADGGCGRGHPLAGGVRQQLDAHRPRSARGGRAGSGLTAGQR</sequence>
<feature type="compositionally biased region" description="Gly residues" evidence="1">
    <location>
        <begin position="1"/>
        <end position="20"/>
    </location>
</feature>
<feature type="region of interest" description="Disordered" evidence="1">
    <location>
        <begin position="1"/>
        <end position="111"/>
    </location>
</feature>
<dbReference type="HOGENOM" id="CLU_2154978_0_0_11"/>
<organism evidence="2 3">
    <name type="scientific">Kitasatospora cheerisanensis KCTC 2395</name>
    <dbReference type="NCBI Taxonomy" id="1348663"/>
    <lineage>
        <taxon>Bacteria</taxon>
        <taxon>Bacillati</taxon>
        <taxon>Actinomycetota</taxon>
        <taxon>Actinomycetes</taxon>
        <taxon>Kitasatosporales</taxon>
        <taxon>Streptomycetaceae</taxon>
        <taxon>Kitasatospora</taxon>
    </lineage>
</organism>
<keyword evidence="3" id="KW-1185">Reference proteome</keyword>
<dbReference type="AlphaFoldDB" id="A0A066ZAC6"/>
<gene>
    <name evidence="2" type="ORF">KCH_09680</name>
</gene>